<sequence length="484" mass="52708">MAVLPARIRKIYICHHYFMPMSYGGYIFAVRFAVRKIVHACRQADVQRHLIEGAIQVASIEDLYSSIANAASSAGAHGSLAVHAGQLASAVPAIGPDMTNAGLQEFFRDHPDMETVAIVEDDVPVGLVNRNAFMEQYSKPFSRELFGKKSCLGFADAAPLIAAEDAPIEVLVRHAVEPDARVMKDGFICTRGGKYFGLGTGMSLLKAMSDIEAEKTRQLLSSIDYASAIQQSNLRSSNQELLAAMPAAQLTWLPRDVVGGDCYFFRTTKNGIFGAIIDCTGHGVPGAFMTLIALSYLENQVASGAEEPDPGVVLSGLNTYIKKVLGQRNEEKKPGSQAADKSDDGMDAFMFVLTEAASALHYAGARLELALVQPQAEEVSLFEGDRMGVGYSDTPDDFIFRSHRVRLPAGYRALVTTDGVIDQIGGPKSIAHGRRRLYQMLSEERALAPKEFSALLLERFAEWQGQQRRRDDVCFLAFAAEGQA</sequence>
<evidence type="ECO:0000256" key="1">
    <source>
        <dbReference type="ARBA" id="ARBA00022801"/>
    </source>
</evidence>
<comment type="caution">
    <text evidence="3">The sequence shown here is derived from an EMBL/GenBank/DDBJ whole genome shotgun (WGS) entry which is preliminary data.</text>
</comment>
<dbReference type="InterPro" id="IPR001932">
    <property type="entry name" value="PPM-type_phosphatase-like_dom"/>
</dbReference>
<accession>A0A3A3G233</accession>
<dbReference type="PANTHER" id="PTHR43156">
    <property type="entry name" value="STAGE II SPORULATION PROTEIN E-RELATED"/>
    <property type="match status" value="1"/>
</dbReference>
<dbReference type="CDD" id="cd04598">
    <property type="entry name" value="CBS_pair_GGDEF_EAL"/>
    <property type="match status" value="1"/>
</dbReference>
<dbReference type="PANTHER" id="PTHR43156:SF9">
    <property type="entry name" value="HAMP DOMAIN-CONTAINING PROTEIN"/>
    <property type="match status" value="1"/>
</dbReference>
<gene>
    <name evidence="3" type="ORF">D3878_10375</name>
</gene>
<keyword evidence="1" id="KW-0378">Hydrolase</keyword>
<dbReference type="AlphaFoldDB" id="A0A3A3G233"/>
<dbReference type="Gene3D" id="3.60.40.10">
    <property type="entry name" value="PPM-type phosphatase domain"/>
    <property type="match status" value="1"/>
</dbReference>
<proteinExistence type="predicted"/>
<evidence type="ECO:0000313" key="4">
    <source>
        <dbReference type="Proteomes" id="UP000266327"/>
    </source>
</evidence>
<dbReference type="InterPro" id="IPR036457">
    <property type="entry name" value="PPM-type-like_dom_sf"/>
</dbReference>
<dbReference type="Proteomes" id="UP000266327">
    <property type="component" value="Unassembled WGS sequence"/>
</dbReference>
<feature type="domain" description="PPM-type phosphatase" evidence="2">
    <location>
        <begin position="237"/>
        <end position="480"/>
    </location>
</feature>
<dbReference type="SMART" id="SM00331">
    <property type="entry name" value="PP2C_SIG"/>
    <property type="match status" value="1"/>
</dbReference>
<dbReference type="GO" id="GO:0016791">
    <property type="term" value="F:phosphatase activity"/>
    <property type="evidence" value="ECO:0007669"/>
    <property type="project" value="TreeGrafter"/>
</dbReference>
<protein>
    <submittedName>
        <fullName evidence="3">Serine/threonine protein phosphatase</fullName>
    </submittedName>
</protein>
<dbReference type="EMBL" id="QYUQ01000002">
    <property type="protein sequence ID" value="RJG01934.1"/>
    <property type="molecule type" value="Genomic_DNA"/>
</dbReference>
<reference evidence="4" key="1">
    <citation type="submission" date="2018-09" db="EMBL/GenBank/DDBJ databases">
        <authorList>
            <person name="Zhu H."/>
        </authorList>
    </citation>
    <scope>NUCLEOTIDE SEQUENCE [LARGE SCALE GENOMIC DNA]</scope>
    <source>
        <strain evidence="4">K1S02-23</strain>
    </source>
</reference>
<name>A0A3A3G233_9BURK</name>
<dbReference type="Pfam" id="PF07228">
    <property type="entry name" value="SpoIIE"/>
    <property type="match status" value="1"/>
</dbReference>
<keyword evidence="4" id="KW-1185">Reference proteome</keyword>
<evidence type="ECO:0000259" key="2">
    <source>
        <dbReference type="SMART" id="SM00331"/>
    </source>
</evidence>
<dbReference type="InterPro" id="IPR052016">
    <property type="entry name" value="Bact_Sigma-Reg"/>
</dbReference>
<evidence type="ECO:0000313" key="3">
    <source>
        <dbReference type="EMBL" id="RJG01934.1"/>
    </source>
</evidence>
<organism evidence="3 4">
    <name type="scientific">Noviherbaspirillum sedimenti</name>
    <dbReference type="NCBI Taxonomy" id="2320865"/>
    <lineage>
        <taxon>Bacteria</taxon>
        <taxon>Pseudomonadati</taxon>
        <taxon>Pseudomonadota</taxon>
        <taxon>Betaproteobacteria</taxon>
        <taxon>Burkholderiales</taxon>
        <taxon>Oxalobacteraceae</taxon>
        <taxon>Noviherbaspirillum</taxon>
    </lineage>
</organism>